<feature type="compositionally biased region" description="Low complexity" evidence="2">
    <location>
        <begin position="40"/>
        <end position="50"/>
    </location>
</feature>
<protein>
    <submittedName>
        <fullName evidence="4">Outer membrane lipoprotein-sorting protein</fullName>
    </submittedName>
</protein>
<sequence>MTDRNAPPWPRRRPVRPKALTRALTGALLAALMGLPMGGAAAQEGAGAPASSDTAEPGLPPLEAETVTPAPGGQDAARQAIEDYLNGIDTLRADFVQIGPDGGMAHGVLKIDRPGRLRFDYDDETPLLLVSDGATLTFIDYEVGQVTRWPIDETPLGLLVRDRIDLDDPAATGLDLAFNPGALAGYWVLEARNPDGDIPGTVELTFVREAQTGVRLLGWEVVDAQGYVTRVSLSDVTLGQTFADSTWTFDDPRGLPANRRRRGR</sequence>
<gene>
    <name evidence="4" type="ORF">EV659_11114</name>
</gene>
<dbReference type="CDD" id="cd16325">
    <property type="entry name" value="LolA"/>
    <property type="match status" value="1"/>
</dbReference>
<dbReference type="InParanoid" id="A0A4V2SNK5"/>
<dbReference type="InterPro" id="IPR029046">
    <property type="entry name" value="LolA/LolB/LppX"/>
</dbReference>
<feature type="region of interest" description="Disordered" evidence="2">
    <location>
        <begin position="40"/>
        <end position="74"/>
    </location>
</feature>
<name>A0A4V2SNK5_RHOSA</name>
<keyword evidence="4" id="KW-0449">Lipoprotein</keyword>
<keyword evidence="1 3" id="KW-0732">Signal</keyword>
<dbReference type="Gene3D" id="2.50.20.10">
    <property type="entry name" value="Lipoprotein localisation LolA/LolB/LppX"/>
    <property type="match status" value="1"/>
</dbReference>
<dbReference type="RefSeq" id="WP_132709260.1">
    <property type="nucleotide sequence ID" value="NZ_JACIGF010000011.1"/>
</dbReference>
<evidence type="ECO:0000313" key="5">
    <source>
        <dbReference type="Proteomes" id="UP000295399"/>
    </source>
</evidence>
<accession>A0A4V2SNK5</accession>
<evidence type="ECO:0000256" key="3">
    <source>
        <dbReference type="SAM" id="SignalP"/>
    </source>
</evidence>
<evidence type="ECO:0000313" key="4">
    <source>
        <dbReference type="EMBL" id="TCP31446.1"/>
    </source>
</evidence>
<proteinExistence type="predicted"/>
<dbReference type="Pfam" id="PF03548">
    <property type="entry name" value="LolA"/>
    <property type="match status" value="1"/>
</dbReference>
<dbReference type="OrthoDB" id="9800501at2"/>
<dbReference type="PANTHER" id="PTHR35869:SF1">
    <property type="entry name" value="OUTER-MEMBRANE LIPOPROTEIN CARRIER PROTEIN"/>
    <property type="match status" value="1"/>
</dbReference>
<dbReference type="PANTHER" id="PTHR35869">
    <property type="entry name" value="OUTER-MEMBRANE LIPOPROTEIN CARRIER PROTEIN"/>
    <property type="match status" value="1"/>
</dbReference>
<comment type="caution">
    <text evidence="4">The sequence shown here is derived from an EMBL/GenBank/DDBJ whole genome shotgun (WGS) entry which is preliminary data.</text>
</comment>
<keyword evidence="5" id="KW-1185">Reference proteome</keyword>
<dbReference type="AlphaFoldDB" id="A0A4V2SNK5"/>
<dbReference type="InterPro" id="IPR004564">
    <property type="entry name" value="OM_lipoprot_carrier_LolA-like"/>
</dbReference>
<feature type="signal peptide" evidence="3">
    <location>
        <begin position="1"/>
        <end position="42"/>
    </location>
</feature>
<dbReference type="EMBL" id="SLXO01000011">
    <property type="protein sequence ID" value="TCP31446.1"/>
    <property type="molecule type" value="Genomic_DNA"/>
</dbReference>
<dbReference type="SUPFAM" id="SSF89392">
    <property type="entry name" value="Prokaryotic lipoproteins and lipoprotein localization factors"/>
    <property type="match status" value="1"/>
</dbReference>
<organism evidence="4 5">
    <name type="scientific">Rhodothalassium salexigens DSM 2132</name>
    <dbReference type="NCBI Taxonomy" id="1188247"/>
    <lineage>
        <taxon>Bacteria</taxon>
        <taxon>Pseudomonadati</taxon>
        <taxon>Pseudomonadota</taxon>
        <taxon>Alphaproteobacteria</taxon>
        <taxon>Rhodothalassiales</taxon>
        <taxon>Rhodothalassiaceae</taxon>
        <taxon>Rhodothalassium</taxon>
    </lineage>
</organism>
<evidence type="ECO:0000256" key="1">
    <source>
        <dbReference type="ARBA" id="ARBA00022729"/>
    </source>
</evidence>
<dbReference type="Proteomes" id="UP000295399">
    <property type="component" value="Unassembled WGS sequence"/>
</dbReference>
<reference evidence="4 5" key="1">
    <citation type="submission" date="2019-03" db="EMBL/GenBank/DDBJ databases">
        <title>Genomic Encyclopedia of Type Strains, Phase IV (KMG-IV): sequencing the most valuable type-strain genomes for metagenomic binning, comparative biology and taxonomic classification.</title>
        <authorList>
            <person name="Goeker M."/>
        </authorList>
    </citation>
    <scope>NUCLEOTIDE SEQUENCE [LARGE SCALE GENOMIC DNA]</scope>
    <source>
        <strain evidence="4 5">DSM 2132</strain>
    </source>
</reference>
<feature type="chain" id="PRO_5020655929" evidence="3">
    <location>
        <begin position="43"/>
        <end position="264"/>
    </location>
</feature>
<evidence type="ECO:0000256" key="2">
    <source>
        <dbReference type="SAM" id="MobiDB-lite"/>
    </source>
</evidence>